<feature type="domain" description="CzcB-like C-terminal circularly permuted SH3-like" evidence="4">
    <location>
        <begin position="424"/>
        <end position="482"/>
    </location>
</feature>
<dbReference type="Pfam" id="PF25975">
    <property type="entry name" value="CzcB_C"/>
    <property type="match status" value="1"/>
</dbReference>
<dbReference type="Gene3D" id="2.40.30.170">
    <property type="match status" value="1"/>
</dbReference>
<name>A0A1G9NR07_9SPHI</name>
<dbReference type="FunFam" id="2.40.420.20:FF:000006">
    <property type="entry name" value="RND family efflux transporter MFP subunit"/>
    <property type="match status" value="1"/>
</dbReference>
<dbReference type="AlphaFoldDB" id="A0A1G9NR07"/>
<dbReference type="GO" id="GO:0015679">
    <property type="term" value="P:plasma membrane copper ion transport"/>
    <property type="evidence" value="ECO:0007669"/>
    <property type="project" value="TreeGrafter"/>
</dbReference>
<dbReference type="Gene3D" id="2.40.420.20">
    <property type="match status" value="1"/>
</dbReference>
<evidence type="ECO:0000313" key="6">
    <source>
        <dbReference type="Proteomes" id="UP000199226"/>
    </source>
</evidence>
<evidence type="ECO:0000259" key="4">
    <source>
        <dbReference type="Pfam" id="PF25975"/>
    </source>
</evidence>
<evidence type="ECO:0000256" key="3">
    <source>
        <dbReference type="SAM" id="MobiDB-lite"/>
    </source>
</evidence>
<evidence type="ECO:0000256" key="1">
    <source>
        <dbReference type="ARBA" id="ARBA00009477"/>
    </source>
</evidence>
<dbReference type="EMBL" id="FNHH01000003">
    <property type="protein sequence ID" value="SDL88477.1"/>
    <property type="molecule type" value="Genomic_DNA"/>
</dbReference>
<dbReference type="SUPFAM" id="SSF111369">
    <property type="entry name" value="HlyD-like secretion proteins"/>
    <property type="match status" value="1"/>
</dbReference>
<protein>
    <submittedName>
        <fullName evidence="5">RND family efflux transporter, MFP subunit</fullName>
    </submittedName>
</protein>
<feature type="compositionally biased region" description="Basic and acidic residues" evidence="3">
    <location>
        <begin position="13"/>
        <end position="26"/>
    </location>
</feature>
<dbReference type="PANTHER" id="PTHR30097">
    <property type="entry name" value="CATION EFFLUX SYSTEM PROTEIN CUSB"/>
    <property type="match status" value="1"/>
</dbReference>
<dbReference type="Gene3D" id="1.10.287.470">
    <property type="entry name" value="Helix hairpin bin"/>
    <property type="match status" value="1"/>
</dbReference>
<proteinExistence type="inferred from homology"/>
<keyword evidence="6" id="KW-1185">Reference proteome</keyword>
<evidence type="ECO:0000256" key="2">
    <source>
        <dbReference type="ARBA" id="ARBA00022448"/>
    </source>
</evidence>
<gene>
    <name evidence="5" type="ORF">SAMN05421813_103128</name>
</gene>
<dbReference type="GO" id="GO:0060003">
    <property type="term" value="P:copper ion export"/>
    <property type="evidence" value="ECO:0007669"/>
    <property type="project" value="TreeGrafter"/>
</dbReference>
<organism evidence="5 6">
    <name type="scientific">Daejeonella rubra</name>
    <dbReference type="NCBI Taxonomy" id="990371"/>
    <lineage>
        <taxon>Bacteria</taxon>
        <taxon>Pseudomonadati</taxon>
        <taxon>Bacteroidota</taxon>
        <taxon>Sphingobacteriia</taxon>
        <taxon>Sphingobacteriales</taxon>
        <taxon>Sphingobacteriaceae</taxon>
        <taxon>Daejeonella</taxon>
    </lineage>
</organism>
<keyword evidence="2" id="KW-0813">Transport</keyword>
<dbReference type="NCBIfam" id="TIGR01730">
    <property type="entry name" value="RND_mfp"/>
    <property type="match status" value="1"/>
</dbReference>
<dbReference type="STRING" id="990371.SAMN05421813_103128"/>
<reference evidence="6" key="1">
    <citation type="submission" date="2016-10" db="EMBL/GenBank/DDBJ databases">
        <authorList>
            <person name="Varghese N."/>
            <person name="Submissions S."/>
        </authorList>
    </citation>
    <scope>NUCLEOTIDE SEQUENCE [LARGE SCALE GENOMIC DNA]</scope>
    <source>
        <strain evidence="6">DSM 24536</strain>
    </source>
</reference>
<dbReference type="GO" id="GO:0030313">
    <property type="term" value="C:cell envelope"/>
    <property type="evidence" value="ECO:0007669"/>
    <property type="project" value="TreeGrafter"/>
</dbReference>
<dbReference type="GO" id="GO:0016020">
    <property type="term" value="C:membrane"/>
    <property type="evidence" value="ECO:0007669"/>
    <property type="project" value="InterPro"/>
</dbReference>
<dbReference type="GO" id="GO:0022857">
    <property type="term" value="F:transmembrane transporter activity"/>
    <property type="evidence" value="ECO:0007669"/>
    <property type="project" value="InterPro"/>
</dbReference>
<dbReference type="Proteomes" id="UP000199226">
    <property type="component" value="Unassembled WGS sequence"/>
</dbReference>
<accession>A0A1G9NR07</accession>
<evidence type="ECO:0000313" key="5">
    <source>
        <dbReference type="EMBL" id="SDL88477.1"/>
    </source>
</evidence>
<dbReference type="PANTHER" id="PTHR30097:SF4">
    <property type="entry name" value="SLR6042 PROTEIN"/>
    <property type="match status" value="1"/>
</dbReference>
<dbReference type="InterPro" id="IPR051909">
    <property type="entry name" value="MFP_Cation_Efflux"/>
</dbReference>
<feature type="region of interest" description="Disordered" evidence="3">
    <location>
        <begin position="1"/>
        <end position="26"/>
    </location>
</feature>
<dbReference type="InterPro" id="IPR006143">
    <property type="entry name" value="RND_pump_MFP"/>
</dbReference>
<sequence>MLLTGVMSCNRTSTEEDHAHAADGSHPGEELQALSYTLYTDKSELFVEFKPLVVGQVSKFAAHLTHLGENFTPYTEGTVTVSLVTGNKGIKHSADAPSSPGIYRLALQPTHVGTGKLIFDIKTKDFSDQIVIDSIPIYADEKTAIATQPKEEVGTDISYLKEQAWKVEFSNMPVVRQTIYDVIKTTGQVQAAPGDEAVVVAKSAGIVKFRGANILAGLPVRSGQALFSVSGGDIAVDNIDAAIRTARAEQNSAKAEFERFSELIKDKLITQTEFQQAKLRYQQSQIALTNLSKSYGAGGKSAVAPSSGFIKDLLVTEGQYVAAGQPLATITKNSRLVLRADVSLKDVDRMSLIKQANFTIIQNKQTYSTQELNGRLLSVAKTTGNNTPYIPVHFEIDSKSGIMPGSYAQVYLQTTPIYNAFVIPETSLIEEQGVFYVYVQTAGESFQKREVKTGANDGKNIQILSGIAEGERVVDKGSYQIKLATMSGTMPAHGHEH</sequence>
<dbReference type="InterPro" id="IPR058649">
    <property type="entry name" value="CzcB_C"/>
</dbReference>
<comment type="similarity">
    <text evidence="1">Belongs to the membrane fusion protein (MFP) (TC 8.A.1) family.</text>
</comment>